<comment type="subcellular location">
    <subcellularLocation>
        <location evidence="3">Periplasm</location>
    </subcellularLocation>
</comment>
<dbReference type="SUPFAM" id="SSF50494">
    <property type="entry name" value="Trypsin-like serine proteases"/>
    <property type="match status" value="1"/>
</dbReference>
<feature type="chain" id="PRO_5045850900" description="Probable periplasmic serine endoprotease DegP-like" evidence="15">
    <location>
        <begin position="26"/>
        <end position="463"/>
    </location>
</feature>
<evidence type="ECO:0000256" key="4">
    <source>
        <dbReference type="ARBA" id="ARBA00010541"/>
    </source>
</evidence>
<dbReference type="PANTHER" id="PTHR22939:SF130">
    <property type="entry name" value="PERIPLASMIC SERINE ENDOPROTEASE DEGP-LIKE-RELATED"/>
    <property type="match status" value="1"/>
</dbReference>
<evidence type="ECO:0000256" key="1">
    <source>
        <dbReference type="ARBA" id="ARBA00001772"/>
    </source>
</evidence>
<evidence type="ECO:0000256" key="5">
    <source>
        <dbReference type="ARBA" id="ARBA00013035"/>
    </source>
</evidence>
<dbReference type="InterPro" id="IPR001940">
    <property type="entry name" value="Peptidase_S1C"/>
</dbReference>
<dbReference type="EC" id="3.4.21.107" evidence="5"/>
<evidence type="ECO:0000256" key="6">
    <source>
        <dbReference type="ARBA" id="ARBA00013958"/>
    </source>
</evidence>
<dbReference type="RefSeq" id="WP_379069870.1">
    <property type="nucleotide sequence ID" value="NZ_JBHTIT010000001.1"/>
</dbReference>
<dbReference type="InterPro" id="IPR009003">
    <property type="entry name" value="Peptidase_S1_PA"/>
</dbReference>
<dbReference type="CDD" id="cd06779">
    <property type="entry name" value="cpPDZ_Deg_HtrA-like"/>
    <property type="match status" value="1"/>
</dbReference>
<name>A0ABW3HEZ2_9GAMM</name>
<accession>A0ABW3HEZ2</accession>
<evidence type="ECO:0000256" key="11">
    <source>
        <dbReference type="ARBA" id="ARBA00022801"/>
    </source>
</evidence>
<comment type="function">
    <text evidence="2">Might be efficient in the degradation of transiently denatured and unfolded proteins which accumulate in the periplasm following stress conditions.</text>
</comment>
<feature type="signal peptide" evidence="15">
    <location>
        <begin position="1"/>
        <end position="25"/>
    </location>
</feature>
<feature type="domain" description="PDZ" evidence="16">
    <location>
        <begin position="356"/>
        <end position="447"/>
    </location>
</feature>
<keyword evidence="13" id="KW-0346">Stress response</keyword>
<comment type="catalytic activity">
    <reaction evidence="1">
        <text>Acts on substrates that are at least partially unfolded. The cleavage site P1 residue is normally between a pair of hydrophobic residues, such as Val-|-Val.</text>
        <dbReference type="EC" id="3.4.21.107"/>
    </reaction>
</comment>
<keyword evidence="7" id="KW-0645">Protease</keyword>
<reference evidence="18" key="1">
    <citation type="journal article" date="2019" name="Int. J. Syst. Evol. Microbiol.">
        <title>The Global Catalogue of Microorganisms (GCM) 10K type strain sequencing project: providing services to taxonomists for standard genome sequencing and annotation.</title>
        <authorList>
            <consortium name="The Broad Institute Genomics Platform"/>
            <consortium name="The Broad Institute Genome Sequencing Center for Infectious Disease"/>
            <person name="Wu L."/>
            <person name="Ma J."/>
        </authorList>
    </citation>
    <scope>NUCLEOTIDE SEQUENCE [LARGE SCALE GENOMIC DNA]</scope>
    <source>
        <strain evidence="18">CCUG 63419</strain>
    </source>
</reference>
<evidence type="ECO:0000256" key="14">
    <source>
        <dbReference type="ARBA" id="ARBA00032850"/>
    </source>
</evidence>
<dbReference type="PANTHER" id="PTHR22939">
    <property type="entry name" value="SERINE PROTEASE FAMILY S1C HTRA-RELATED"/>
    <property type="match status" value="1"/>
</dbReference>
<evidence type="ECO:0000313" key="18">
    <source>
        <dbReference type="Proteomes" id="UP001597044"/>
    </source>
</evidence>
<evidence type="ECO:0000256" key="12">
    <source>
        <dbReference type="ARBA" id="ARBA00022825"/>
    </source>
</evidence>
<dbReference type="InterPro" id="IPR011782">
    <property type="entry name" value="Pept_S1C_Do"/>
</dbReference>
<dbReference type="Gene3D" id="2.30.42.10">
    <property type="match status" value="2"/>
</dbReference>
<evidence type="ECO:0000256" key="7">
    <source>
        <dbReference type="ARBA" id="ARBA00022670"/>
    </source>
</evidence>
<keyword evidence="8 15" id="KW-0732">Signal</keyword>
<dbReference type="PROSITE" id="PS50106">
    <property type="entry name" value="PDZ"/>
    <property type="match status" value="2"/>
</dbReference>
<keyword evidence="18" id="KW-1185">Reference proteome</keyword>
<dbReference type="NCBIfam" id="TIGR02037">
    <property type="entry name" value="degP_htrA_DO"/>
    <property type="match status" value="1"/>
</dbReference>
<dbReference type="Proteomes" id="UP001597044">
    <property type="component" value="Unassembled WGS sequence"/>
</dbReference>
<evidence type="ECO:0000256" key="9">
    <source>
        <dbReference type="ARBA" id="ARBA00022737"/>
    </source>
</evidence>
<evidence type="ECO:0000256" key="13">
    <source>
        <dbReference type="ARBA" id="ARBA00023016"/>
    </source>
</evidence>
<evidence type="ECO:0000256" key="2">
    <source>
        <dbReference type="ARBA" id="ARBA00002610"/>
    </source>
</evidence>
<dbReference type="Pfam" id="PF13365">
    <property type="entry name" value="Trypsin_2"/>
    <property type="match status" value="1"/>
</dbReference>
<gene>
    <name evidence="17" type="ORF">ACFQ0F_05430</name>
</gene>
<evidence type="ECO:0000259" key="16">
    <source>
        <dbReference type="PROSITE" id="PS50106"/>
    </source>
</evidence>
<dbReference type="PRINTS" id="PR00834">
    <property type="entry name" value="PROTEASES2C"/>
</dbReference>
<keyword evidence="11" id="KW-0378">Hydrolase</keyword>
<evidence type="ECO:0000256" key="15">
    <source>
        <dbReference type="SAM" id="SignalP"/>
    </source>
</evidence>
<keyword evidence="12" id="KW-0720">Serine protease</keyword>
<dbReference type="EMBL" id="JBHTIT010000001">
    <property type="protein sequence ID" value="MFD0949831.1"/>
    <property type="molecule type" value="Genomic_DNA"/>
</dbReference>
<comment type="similarity">
    <text evidence="4">Belongs to the peptidase S1C family.</text>
</comment>
<dbReference type="InterPro" id="IPR036034">
    <property type="entry name" value="PDZ_sf"/>
</dbReference>
<feature type="domain" description="PDZ" evidence="16">
    <location>
        <begin position="244"/>
        <end position="313"/>
    </location>
</feature>
<dbReference type="SMART" id="SM00228">
    <property type="entry name" value="PDZ"/>
    <property type="match status" value="2"/>
</dbReference>
<evidence type="ECO:0000256" key="8">
    <source>
        <dbReference type="ARBA" id="ARBA00022729"/>
    </source>
</evidence>
<dbReference type="SUPFAM" id="SSF50156">
    <property type="entry name" value="PDZ domain-like"/>
    <property type="match status" value="2"/>
</dbReference>
<comment type="caution">
    <text evidence="17">The sequence shown here is derived from an EMBL/GenBank/DDBJ whole genome shotgun (WGS) entry which is preliminary data.</text>
</comment>
<keyword evidence="10" id="KW-0574">Periplasm</keyword>
<organism evidence="17 18">
    <name type="scientific">Paraperlucidibaca wandonensis</name>
    <dbReference type="NCBI Taxonomy" id="1268273"/>
    <lineage>
        <taxon>Bacteria</taxon>
        <taxon>Pseudomonadati</taxon>
        <taxon>Pseudomonadota</taxon>
        <taxon>Gammaproteobacteria</taxon>
        <taxon>Moraxellales</taxon>
        <taxon>Moraxellaceae</taxon>
        <taxon>Paraperlucidibaca</taxon>
    </lineage>
</organism>
<sequence>MRSTKPLTVWLFAVMTALSANVSFADTAPDFADIVADVSPSVVNISSTIKTKRSQASGNEDIQELLRRFYGLESQPTQPRVQQSFGSGFIISSDGYVLTNNHVIDGADKVIVRLSDRREIEAKVIGTDPRTDIALIKIAAKDLPTVRIGKPADLRVGDWVLAIGSPFGFDYSATSGIVSAKARALPSEAYVPFIQTDVAINPGNSGGPLFNSQGEVVGINSQIYSRSGGFMGLSFSIPMDVAMEVVQQLRDKGKVSRGWLGVAIQEVTKDLADAYGLPRPAGALIASVEPKSPADKAGLKAGDIVTQFNGKDINLSAELPQAIGRATVGETYTMTLFRERKAQTVSIMMEALPEEDVAAESADQPDLSRLGMRLRDLQPIEKQQLKVTGGALIVQVVEGSGAEAGLRPGDVITQVGSTAIDGARDFVAAVRKLKPGSTVPLRVTRQGNTQIVALKIEAAEPNK</sequence>
<dbReference type="Gene3D" id="2.40.10.120">
    <property type="match status" value="1"/>
</dbReference>
<dbReference type="Pfam" id="PF13180">
    <property type="entry name" value="PDZ_2"/>
    <property type="match status" value="2"/>
</dbReference>
<evidence type="ECO:0000256" key="10">
    <source>
        <dbReference type="ARBA" id="ARBA00022764"/>
    </source>
</evidence>
<evidence type="ECO:0000256" key="3">
    <source>
        <dbReference type="ARBA" id="ARBA00004418"/>
    </source>
</evidence>
<keyword evidence="9" id="KW-0677">Repeat</keyword>
<proteinExistence type="inferred from homology"/>
<dbReference type="CDD" id="cd10839">
    <property type="entry name" value="cpPDZ1_DegP-like"/>
    <property type="match status" value="1"/>
</dbReference>
<protein>
    <recommendedName>
        <fullName evidence="6">Probable periplasmic serine endoprotease DegP-like</fullName>
        <ecNumber evidence="5">3.4.21.107</ecNumber>
    </recommendedName>
    <alternativeName>
        <fullName evidence="14">Protease Do</fullName>
    </alternativeName>
</protein>
<dbReference type="InterPro" id="IPR001478">
    <property type="entry name" value="PDZ"/>
</dbReference>
<evidence type="ECO:0000313" key="17">
    <source>
        <dbReference type="EMBL" id="MFD0949831.1"/>
    </source>
</evidence>